<sequence>MSIPSFALIVTAAGSSLRFSSTYENSESVKKEFLQLDGHSVLYRATEPFFEIPSLQAVVVTYKDDSLDETIVALEDLADINTIPMFFVKGGKSRQESVKNALDKLKEINIPFEYVAIQDGARPYVTPRLIINVLATAFNSSGAVPALPVTDSIRRIDKTGSIIECPSRSGLVRVQTPQFFEFDKLIAAYENQDINKATDDSEIYVKAGFNCCVCEGDEANIKITYERDIPDARKQIESYIEDRRKGRASREANETFRRLLNQVEDEL</sequence>
<dbReference type="PANTHER" id="PTHR32125:SF4">
    <property type="entry name" value="2-C-METHYL-D-ERYTHRITOL 4-PHOSPHATE CYTIDYLYLTRANSFERASE, CHLOROPLASTIC"/>
    <property type="match status" value="1"/>
</dbReference>
<proteinExistence type="predicted"/>
<evidence type="ECO:0000313" key="4">
    <source>
        <dbReference type="Proteomes" id="UP000460549"/>
    </source>
</evidence>
<evidence type="ECO:0000256" key="1">
    <source>
        <dbReference type="ARBA" id="ARBA00022679"/>
    </source>
</evidence>
<gene>
    <name evidence="3" type="ORF">FYJ80_06460</name>
</gene>
<dbReference type="SUPFAM" id="SSF53448">
    <property type="entry name" value="Nucleotide-diphospho-sugar transferases"/>
    <property type="match status" value="1"/>
</dbReference>
<comment type="caution">
    <text evidence="3">The sequence shown here is derived from an EMBL/GenBank/DDBJ whole genome shotgun (WGS) entry which is preliminary data.</text>
</comment>
<dbReference type="CDD" id="cd02516">
    <property type="entry name" value="CDP-ME_synthetase"/>
    <property type="match status" value="1"/>
</dbReference>
<name>A0A7X2PDK3_9SPIO</name>
<keyword evidence="1 3" id="KW-0808">Transferase</keyword>
<dbReference type="PANTHER" id="PTHR32125">
    <property type="entry name" value="2-C-METHYL-D-ERYTHRITOL 4-PHOSPHATE CYTIDYLYLTRANSFERASE, CHLOROPLASTIC"/>
    <property type="match status" value="1"/>
</dbReference>
<reference evidence="3 4" key="1">
    <citation type="submission" date="2019-08" db="EMBL/GenBank/DDBJ databases">
        <title>In-depth cultivation of the pig gut microbiome towards novel bacterial diversity and tailored functional studies.</title>
        <authorList>
            <person name="Wylensek D."/>
            <person name="Hitch T.C.A."/>
            <person name="Clavel T."/>
        </authorList>
    </citation>
    <scope>NUCLEOTIDE SEQUENCE [LARGE SCALE GENOMIC DNA]</scope>
    <source>
        <strain evidence="3 4">NM-380-WT-3C1</strain>
    </source>
</reference>
<dbReference type="AlphaFoldDB" id="A0A7X2PDK3"/>
<evidence type="ECO:0000256" key="2">
    <source>
        <dbReference type="ARBA" id="ARBA00022695"/>
    </source>
</evidence>
<dbReference type="GO" id="GO:0050518">
    <property type="term" value="F:2-C-methyl-D-erythritol 4-phosphate cytidylyltransferase activity"/>
    <property type="evidence" value="ECO:0007669"/>
    <property type="project" value="TreeGrafter"/>
</dbReference>
<dbReference type="EMBL" id="VUNN01000011">
    <property type="protein sequence ID" value="MSU06423.1"/>
    <property type="molecule type" value="Genomic_DNA"/>
</dbReference>
<dbReference type="InterPro" id="IPR034683">
    <property type="entry name" value="IspD/TarI"/>
</dbReference>
<evidence type="ECO:0000313" key="3">
    <source>
        <dbReference type="EMBL" id="MSU06423.1"/>
    </source>
</evidence>
<protein>
    <submittedName>
        <fullName evidence="3">2-C-methyl-D-erythritol 4-phosphate cytidylyltransferase</fullName>
    </submittedName>
</protein>
<dbReference type="Gene3D" id="3.90.550.10">
    <property type="entry name" value="Spore Coat Polysaccharide Biosynthesis Protein SpsA, Chain A"/>
    <property type="match status" value="1"/>
</dbReference>
<accession>A0A7X2PDK3</accession>
<dbReference type="RefSeq" id="WP_154425393.1">
    <property type="nucleotide sequence ID" value="NZ_JAQYPZ010000058.1"/>
</dbReference>
<dbReference type="Pfam" id="PF01128">
    <property type="entry name" value="IspD"/>
    <property type="match status" value="1"/>
</dbReference>
<dbReference type="Proteomes" id="UP000460549">
    <property type="component" value="Unassembled WGS sequence"/>
</dbReference>
<keyword evidence="2 3" id="KW-0548">Nucleotidyltransferase</keyword>
<organism evidence="3 4">
    <name type="scientific">Bullifex porci</name>
    <dbReference type="NCBI Taxonomy" id="2606638"/>
    <lineage>
        <taxon>Bacteria</taxon>
        <taxon>Pseudomonadati</taxon>
        <taxon>Spirochaetota</taxon>
        <taxon>Spirochaetia</taxon>
        <taxon>Spirochaetales</taxon>
        <taxon>Spirochaetaceae</taxon>
        <taxon>Bullifex</taxon>
    </lineage>
</organism>
<keyword evidence="4" id="KW-1185">Reference proteome</keyword>
<dbReference type="InterPro" id="IPR050088">
    <property type="entry name" value="IspD/TarI_cytidylyltransf_bact"/>
</dbReference>
<dbReference type="InterPro" id="IPR029044">
    <property type="entry name" value="Nucleotide-diphossugar_trans"/>
</dbReference>